<dbReference type="Proteomes" id="UP000235050">
    <property type="component" value="Unassembled WGS sequence"/>
</dbReference>
<name>A0A2N5JBP4_9BIFI</name>
<organism evidence="1 2">
    <name type="scientific">Bifidobacterium margollesii</name>
    <dbReference type="NCBI Taxonomy" id="2020964"/>
    <lineage>
        <taxon>Bacteria</taxon>
        <taxon>Bacillati</taxon>
        <taxon>Actinomycetota</taxon>
        <taxon>Actinomycetes</taxon>
        <taxon>Bifidobacteriales</taxon>
        <taxon>Bifidobacteriaceae</taxon>
        <taxon>Bifidobacterium</taxon>
    </lineage>
</organism>
<accession>A0A2N5JBP4</accession>
<comment type="caution">
    <text evidence="1">The sequence shown here is derived from an EMBL/GenBank/DDBJ whole genome shotgun (WGS) entry which is preliminary data.</text>
</comment>
<evidence type="ECO:0000313" key="2">
    <source>
        <dbReference type="Proteomes" id="UP000235050"/>
    </source>
</evidence>
<proteinExistence type="predicted"/>
<dbReference type="EMBL" id="NMWU01000008">
    <property type="protein sequence ID" value="PLS31632.1"/>
    <property type="molecule type" value="Genomic_DNA"/>
</dbReference>
<gene>
    <name evidence="1" type="ORF">Uis1B_0624</name>
</gene>
<dbReference type="RefSeq" id="WP_101615495.1">
    <property type="nucleotide sequence ID" value="NZ_NMWU01000008.1"/>
</dbReference>
<keyword evidence="2" id="KW-1185">Reference proteome</keyword>
<evidence type="ECO:0000313" key="1">
    <source>
        <dbReference type="EMBL" id="PLS31632.1"/>
    </source>
</evidence>
<reference evidence="1 2" key="1">
    <citation type="submission" date="2017-07" db="EMBL/GenBank/DDBJ databases">
        <title>Bifidobacterium novel species.</title>
        <authorList>
            <person name="Lugli G.A."/>
            <person name="Milani C."/>
            <person name="Duranti S."/>
            <person name="Mangifesta M."/>
        </authorList>
    </citation>
    <scope>NUCLEOTIDE SEQUENCE [LARGE SCALE GENOMIC DNA]</scope>
    <source>
        <strain evidence="2">Uis1B</strain>
    </source>
</reference>
<dbReference type="AlphaFoldDB" id="A0A2N5JBP4"/>
<sequence length="244" mass="26520">MRVVITSDVDVLELDDGYTKRRDVPWLLKDGIDGWYNTPGLKSDVVDRPNGDGAYRPNFLWQSKRVVTIDGAVVPRSSASEIGFHDRINDLVGRHLTLQVHDSSGVRQAQCHVQDDTSIIVRADSYVMRFTIILCCPDPLRYSPPVVYHAAGGSVRVENAGNMPTWPSIHVTGPASSLTLGLNGRKLTWNGTAPDGVDIDTRDMIASVGTLGSEDGFMIPPGQSTATASGTYRGVALSVRSAWR</sequence>
<protein>
    <submittedName>
        <fullName evidence="1">Uncharacterized protein</fullName>
    </submittedName>
</protein>